<dbReference type="EMBL" id="JACHDN010000001">
    <property type="protein sequence ID" value="MBB5474193.1"/>
    <property type="molecule type" value="Genomic_DNA"/>
</dbReference>
<evidence type="ECO:0000256" key="1">
    <source>
        <dbReference type="SAM" id="MobiDB-lite"/>
    </source>
</evidence>
<feature type="region of interest" description="Disordered" evidence="1">
    <location>
        <begin position="1"/>
        <end position="20"/>
    </location>
</feature>
<dbReference type="Proteomes" id="UP000321723">
    <property type="component" value="Unassembled WGS sequence"/>
</dbReference>
<keyword evidence="5" id="KW-1185">Reference proteome</keyword>
<reference evidence="3 5" key="1">
    <citation type="submission" date="2019-07" db="EMBL/GenBank/DDBJ databases">
        <title>Whole genome shotgun sequence of Cellulomonas hominis NBRC 16055.</title>
        <authorList>
            <person name="Hosoyama A."/>
            <person name="Uohara A."/>
            <person name="Ohji S."/>
            <person name="Ichikawa N."/>
        </authorList>
    </citation>
    <scope>NUCLEOTIDE SEQUENCE [LARGE SCALE GENOMIC DNA]</scope>
    <source>
        <strain evidence="3 5">NBRC 16055</strain>
    </source>
</reference>
<dbReference type="InterPro" id="IPR001387">
    <property type="entry name" value="Cro/C1-type_HTH"/>
</dbReference>
<proteinExistence type="predicted"/>
<evidence type="ECO:0000313" key="6">
    <source>
        <dbReference type="Proteomes" id="UP000564629"/>
    </source>
</evidence>
<dbReference type="CDD" id="cd00093">
    <property type="entry name" value="HTH_XRE"/>
    <property type="match status" value="1"/>
</dbReference>
<accession>A0A511FF73</accession>
<evidence type="ECO:0000259" key="2">
    <source>
        <dbReference type="PROSITE" id="PS50943"/>
    </source>
</evidence>
<reference evidence="4 6" key="2">
    <citation type="submission" date="2020-08" db="EMBL/GenBank/DDBJ databases">
        <title>Sequencing the genomes of 1000 actinobacteria strains.</title>
        <authorList>
            <person name="Klenk H.-P."/>
        </authorList>
    </citation>
    <scope>NUCLEOTIDE SEQUENCE [LARGE SCALE GENOMIC DNA]</scope>
    <source>
        <strain evidence="4 6">DSM 9581</strain>
    </source>
</reference>
<name>A0A511FF73_9CELL</name>
<evidence type="ECO:0000313" key="3">
    <source>
        <dbReference type="EMBL" id="GEL47244.1"/>
    </source>
</evidence>
<protein>
    <submittedName>
        <fullName evidence="4">Transcriptional regulator with XRE-family HTH domain</fullName>
    </submittedName>
</protein>
<sequence length="136" mass="14225">MPQARPTTRPHPLAAGAGRVPEPPLRVLVGAILRRHRERQGRTLRDVADVARVSVPYLSEVERGRKEASSEVLAAVCRALGLRMVDLVGEAHAHLARAEGRVVLDLAAADAGAGAGATRVVPFPAPTSPTAVLLAA</sequence>
<dbReference type="Pfam" id="PF13560">
    <property type="entry name" value="HTH_31"/>
    <property type="match status" value="1"/>
</dbReference>
<feature type="domain" description="HTH cro/C1-type" evidence="2">
    <location>
        <begin position="33"/>
        <end position="87"/>
    </location>
</feature>
<evidence type="ECO:0000313" key="4">
    <source>
        <dbReference type="EMBL" id="MBB5474193.1"/>
    </source>
</evidence>
<evidence type="ECO:0000313" key="5">
    <source>
        <dbReference type="Proteomes" id="UP000321723"/>
    </source>
</evidence>
<dbReference type="RefSeq" id="WP_246803078.1">
    <property type="nucleotide sequence ID" value="NZ_BJVQ01000033.1"/>
</dbReference>
<dbReference type="InterPro" id="IPR010982">
    <property type="entry name" value="Lambda_DNA-bd_dom_sf"/>
</dbReference>
<dbReference type="Gene3D" id="1.10.260.40">
    <property type="entry name" value="lambda repressor-like DNA-binding domains"/>
    <property type="match status" value="1"/>
</dbReference>
<dbReference type="AlphaFoldDB" id="A0A511FF73"/>
<gene>
    <name evidence="3" type="ORF">CHO01_23600</name>
    <name evidence="4" type="ORF">HNR08_002929</name>
</gene>
<dbReference type="GO" id="GO:0003677">
    <property type="term" value="F:DNA binding"/>
    <property type="evidence" value="ECO:0007669"/>
    <property type="project" value="InterPro"/>
</dbReference>
<dbReference type="Proteomes" id="UP000564629">
    <property type="component" value="Unassembled WGS sequence"/>
</dbReference>
<dbReference type="PROSITE" id="PS50943">
    <property type="entry name" value="HTH_CROC1"/>
    <property type="match status" value="1"/>
</dbReference>
<dbReference type="SMART" id="SM00530">
    <property type="entry name" value="HTH_XRE"/>
    <property type="match status" value="1"/>
</dbReference>
<organism evidence="3 5">
    <name type="scientific">Cellulomonas hominis</name>
    <dbReference type="NCBI Taxonomy" id="156981"/>
    <lineage>
        <taxon>Bacteria</taxon>
        <taxon>Bacillati</taxon>
        <taxon>Actinomycetota</taxon>
        <taxon>Actinomycetes</taxon>
        <taxon>Micrococcales</taxon>
        <taxon>Cellulomonadaceae</taxon>
        <taxon>Cellulomonas</taxon>
    </lineage>
</organism>
<dbReference type="EMBL" id="BJVQ01000033">
    <property type="protein sequence ID" value="GEL47244.1"/>
    <property type="molecule type" value="Genomic_DNA"/>
</dbReference>
<dbReference type="SUPFAM" id="SSF47413">
    <property type="entry name" value="lambda repressor-like DNA-binding domains"/>
    <property type="match status" value="1"/>
</dbReference>
<comment type="caution">
    <text evidence="3">The sequence shown here is derived from an EMBL/GenBank/DDBJ whole genome shotgun (WGS) entry which is preliminary data.</text>
</comment>